<dbReference type="SUPFAM" id="SSF55874">
    <property type="entry name" value="ATPase domain of HSP90 chaperone/DNA topoisomerase II/histidine kinase"/>
    <property type="match status" value="1"/>
</dbReference>
<feature type="modified residue" description="4-aspartylphosphate" evidence="6">
    <location>
        <position position="805"/>
    </location>
</feature>
<feature type="region of interest" description="Disordered" evidence="7">
    <location>
        <begin position="592"/>
        <end position="623"/>
    </location>
</feature>
<keyword evidence="5" id="KW-0418">Kinase</keyword>
<dbReference type="CDD" id="cd00082">
    <property type="entry name" value="HisKA"/>
    <property type="match status" value="1"/>
</dbReference>
<keyword evidence="8" id="KW-1133">Transmembrane helix</keyword>
<dbReference type="PRINTS" id="PR00344">
    <property type="entry name" value="BCTRLSENSOR"/>
</dbReference>
<dbReference type="CDD" id="cd17546">
    <property type="entry name" value="REC_hyHK_CKI1_RcsC-like"/>
    <property type="match status" value="1"/>
</dbReference>
<keyword evidence="8" id="KW-0472">Membrane</keyword>
<dbReference type="PANTHER" id="PTHR43047">
    <property type="entry name" value="TWO-COMPONENT HISTIDINE PROTEIN KINASE"/>
    <property type="match status" value="1"/>
</dbReference>
<dbReference type="SMART" id="SM00448">
    <property type="entry name" value="REC"/>
    <property type="match status" value="1"/>
</dbReference>
<evidence type="ECO:0000259" key="10">
    <source>
        <dbReference type="PROSITE" id="PS50110"/>
    </source>
</evidence>
<dbReference type="Gene3D" id="3.30.565.10">
    <property type="entry name" value="Histidine kinase-like ATPase, C-terminal domain"/>
    <property type="match status" value="1"/>
</dbReference>
<dbReference type="PhylomeDB" id="A0A0G4GJZ0"/>
<feature type="region of interest" description="Disordered" evidence="7">
    <location>
        <begin position="266"/>
        <end position="291"/>
    </location>
</feature>
<dbReference type="SUPFAM" id="SSF52172">
    <property type="entry name" value="CheY-like"/>
    <property type="match status" value="1"/>
</dbReference>
<dbReference type="PROSITE" id="PS50110">
    <property type="entry name" value="RESPONSE_REGULATORY"/>
    <property type="match status" value="1"/>
</dbReference>
<evidence type="ECO:0000256" key="6">
    <source>
        <dbReference type="PROSITE-ProRule" id="PRU00169"/>
    </source>
</evidence>
<dbReference type="InterPro" id="IPR005467">
    <property type="entry name" value="His_kinase_dom"/>
</dbReference>
<evidence type="ECO:0000256" key="7">
    <source>
        <dbReference type="SAM" id="MobiDB-lite"/>
    </source>
</evidence>
<evidence type="ECO:0000256" key="8">
    <source>
        <dbReference type="SAM" id="Phobius"/>
    </source>
</evidence>
<dbReference type="AlphaFoldDB" id="A0A0G4GJZ0"/>
<dbReference type="EMBL" id="CDMZ01001283">
    <property type="protein sequence ID" value="CEM30204.1"/>
    <property type="molecule type" value="Genomic_DNA"/>
</dbReference>
<evidence type="ECO:0000313" key="11">
    <source>
        <dbReference type="EMBL" id="CEM30204.1"/>
    </source>
</evidence>
<gene>
    <name evidence="11" type="ORF">Cvel_22223</name>
</gene>
<feature type="transmembrane region" description="Helical" evidence="8">
    <location>
        <begin position="71"/>
        <end position="92"/>
    </location>
</feature>
<evidence type="ECO:0000256" key="5">
    <source>
        <dbReference type="ARBA" id="ARBA00022777"/>
    </source>
</evidence>
<feature type="compositionally biased region" description="Low complexity" evidence="7">
    <location>
        <begin position="282"/>
        <end position="291"/>
    </location>
</feature>
<dbReference type="GO" id="GO:0005886">
    <property type="term" value="C:plasma membrane"/>
    <property type="evidence" value="ECO:0007669"/>
    <property type="project" value="TreeGrafter"/>
</dbReference>
<dbReference type="Gene3D" id="1.10.287.130">
    <property type="match status" value="1"/>
</dbReference>
<evidence type="ECO:0000256" key="1">
    <source>
        <dbReference type="ARBA" id="ARBA00000085"/>
    </source>
</evidence>
<dbReference type="SMART" id="SM00387">
    <property type="entry name" value="HATPase_c"/>
    <property type="match status" value="1"/>
</dbReference>
<name>A0A0G4GJZ0_9ALVE</name>
<organism evidence="11">
    <name type="scientific">Chromera velia CCMP2878</name>
    <dbReference type="NCBI Taxonomy" id="1169474"/>
    <lineage>
        <taxon>Eukaryota</taxon>
        <taxon>Sar</taxon>
        <taxon>Alveolata</taxon>
        <taxon>Colpodellida</taxon>
        <taxon>Chromeraceae</taxon>
        <taxon>Chromera</taxon>
    </lineage>
</organism>
<dbReference type="PROSITE" id="PS50109">
    <property type="entry name" value="HIS_KIN"/>
    <property type="match status" value="1"/>
</dbReference>
<proteinExistence type="predicted"/>
<keyword evidence="8" id="KW-0812">Transmembrane</keyword>
<feature type="transmembrane region" description="Helical" evidence="8">
    <location>
        <begin position="104"/>
        <end position="127"/>
    </location>
</feature>
<evidence type="ECO:0000256" key="4">
    <source>
        <dbReference type="ARBA" id="ARBA00022679"/>
    </source>
</evidence>
<feature type="region of interest" description="Disordered" evidence="7">
    <location>
        <begin position="694"/>
        <end position="733"/>
    </location>
</feature>
<feature type="compositionally biased region" description="Gly residues" evidence="7">
    <location>
        <begin position="271"/>
        <end position="281"/>
    </location>
</feature>
<protein>
    <recommendedName>
        <fullName evidence="2">histidine kinase</fullName>
        <ecNumber evidence="2">2.7.13.3</ecNumber>
    </recommendedName>
</protein>
<dbReference type="GO" id="GO:0009927">
    <property type="term" value="F:histidine phosphotransfer kinase activity"/>
    <property type="evidence" value="ECO:0007669"/>
    <property type="project" value="TreeGrafter"/>
</dbReference>
<dbReference type="PANTHER" id="PTHR43047:SF72">
    <property type="entry name" value="OSMOSENSING HISTIDINE PROTEIN KINASE SLN1"/>
    <property type="match status" value="1"/>
</dbReference>
<dbReference type="InterPro" id="IPR001789">
    <property type="entry name" value="Sig_transdc_resp-reg_receiver"/>
</dbReference>
<dbReference type="InterPro" id="IPR003594">
    <property type="entry name" value="HATPase_dom"/>
</dbReference>
<reference evidence="11" key="1">
    <citation type="submission" date="2014-11" db="EMBL/GenBank/DDBJ databases">
        <authorList>
            <person name="Otto D Thomas"/>
            <person name="Naeem Raeece"/>
        </authorList>
    </citation>
    <scope>NUCLEOTIDE SEQUENCE</scope>
</reference>
<dbReference type="InterPro" id="IPR011006">
    <property type="entry name" value="CheY-like_superfamily"/>
</dbReference>
<evidence type="ECO:0000259" key="9">
    <source>
        <dbReference type="PROSITE" id="PS50109"/>
    </source>
</evidence>
<keyword evidence="4" id="KW-0808">Transferase</keyword>
<evidence type="ECO:0000256" key="2">
    <source>
        <dbReference type="ARBA" id="ARBA00012438"/>
    </source>
</evidence>
<dbReference type="VEuPathDB" id="CryptoDB:Cvel_22223"/>
<dbReference type="GO" id="GO:0000155">
    <property type="term" value="F:phosphorelay sensor kinase activity"/>
    <property type="evidence" value="ECO:0007669"/>
    <property type="project" value="InterPro"/>
</dbReference>
<sequence>METRRAHPTPRNGEGRESLPSSFEEWRIDAVKQQLARANKTILFGFLFICVAALPKAIWDAAQPEAAPFFSYLFVAYIIIDLVVLGVLLSPWLRARPYQMLEKYLIFVLFVFLVLNNVWPLVAFRAVTSRQGYIATHCIDGLVFPIIFSLFDLHPTANLFLLVTHGTIWAGVHSWLTDFDAQDFGSTTCYLLVGLMFCGTNASGRLGTLRDSFDMTALKQEAEEGYRRFLSYMMHEMRNPIGGAMFLLDDLEHTNRRVLMTTKARSAKTGKGMGGGTGRGTKGSSSSGLSRRSLTTAPEFWELEVQAREAEFLHGRIRASLEMMKSVCDDVLTIEKVQKKGFEYFVTVCSPLSWVEELSDLERVSMLSSKIDFKVGIEVAQDLDSAFESKRVAVAADWLHLRQVAVNFLSNARKFTGVGGKVALTLQIDRLQSSSLPSVCFLPPPGEIEALKASERTNRSTGRAVSPKGVLCDVLRSSSGLPDAKDVPGWVRVEFRVTDSGSGLSASEMDRLFLPYSQIRAGELQRGGGTGLGLCISKMFVEAHWGGRVGVTSDGPGLGSSFFFSVFLPLVSLPKRRSTLMSPSGNLPSAFPFSVSSRTREEMKRRNSGAPTDDSPVSVTFGDEPSWDDCQTELLSGSGARKVNFPSIPSFASPVTSRRRRAPHLASVFNRRQSRSQTFASNPHLPGILAELSGEDTRESPKEASPVSFLPVPSPKAQQNQNQVAELEPEEMPQGLPSTMLEQVRTHAKDFDCLVVDDIWICAFGGFRAMERLGYRPWMCLSGERALEIIRTPGAVDRLRVILMDKDMAGIDGPETIRRLRDFFAEQGVRQPVVVGVTGEVAGHGMNVLKEAGCDLVFSKPLRPDALKEGLQQCNR</sequence>
<comment type="catalytic activity">
    <reaction evidence="1">
        <text>ATP + protein L-histidine = ADP + protein N-phospho-L-histidine.</text>
        <dbReference type="EC" id="2.7.13.3"/>
    </reaction>
</comment>
<dbReference type="Gene3D" id="3.40.50.2300">
    <property type="match status" value="1"/>
</dbReference>
<dbReference type="InterPro" id="IPR004358">
    <property type="entry name" value="Sig_transdc_His_kin-like_C"/>
</dbReference>
<dbReference type="InterPro" id="IPR003661">
    <property type="entry name" value="HisK_dim/P_dom"/>
</dbReference>
<evidence type="ECO:0000256" key="3">
    <source>
        <dbReference type="ARBA" id="ARBA00022553"/>
    </source>
</evidence>
<accession>A0A0G4GJZ0</accession>
<dbReference type="InterPro" id="IPR036890">
    <property type="entry name" value="HATPase_C_sf"/>
</dbReference>
<dbReference type="Pfam" id="PF02518">
    <property type="entry name" value="HATPase_c"/>
    <property type="match status" value="1"/>
</dbReference>
<keyword evidence="3 6" id="KW-0597">Phosphoprotein</keyword>
<dbReference type="EC" id="2.7.13.3" evidence="2"/>
<feature type="region of interest" description="Disordered" evidence="7">
    <location>
        <begin position="1"/>
        <end position="20"/>
    </location>
</feature>
<feature type="domain" description="Histidine kinase" evidence="9">
    <location>
        <begin position="232"/>
        <end position="572"/>
    </location>
</feature>
<feature type="domain" description="Response regulatory" evidence="10">
    <location>
        <begin position="752"/>
        <end position="875"/>
    </location>
</feature>
<feature type="transmembrane region" description="Helical" evidence="8">
    <location>
        <begin position="42"/>
        <end position="59"/>
    </location>
</feature>